<dbReference type="EMBL" id="ACYY01000005">
    <property type="protein sequence ID" value="EEW26060.1"/>
    <property type="molecule type" value="Genomic_DNA"/>
</dbReference>
<evidence type="ECO:0000313" key="2">
    <source>
        <dbReference type="Proteomes" id="UP000010121"/>
    </source>
</evidence>
<dbReference type="InterPro" id="IPR018912">
    <property type="entry name" value="DUF2478"/>
</dbReference>
<organism evidence="1 2">
    <name type="scientific">Rhodobacter ferrooxidans</name>
    <dbReference type="NCBI Taxonomy" id="371731"/>
    <lineage>
        <taxon>Bacteria</taxon>
        <taxon>Pseudomonadati</taxon>
        <taxon>Pseudomonadota</taxon>
        <taxon>Alphaproteobacteria</taxon>
        <taxon>Rhodobacterales</taxon>
        <taxon>Rhodobacter group</taxon>
        <taxon>Rhodobacter</taxon>
    </lineage>
</organism>
<gene>
    <name evidence="1" type="ORF">Rsw2DRAFT_1131</name>
</gene>
<dbReference type="AlphaFoldDB" id="C8RZA3"/>
<comment type="caution">
    <text evidence="1">The sequence shown here is derived from an EMBL/GenBank/DDBJ whole genome shotgun (WGS) entry which is preliminary data.</text>
</comment>
<sequence>MRLAYVLHPDRGATDALLGVVAAQLQAAGVALAGAVQSNAGGDDPRCDMDLRLLPDGLVIRISQSLGPGSTGCRLDAGALETAVGLVEPRLAAAELLIVNKFGKHEAEGRGFRALVAEALAQGMPVLIGVNAANLVAFEEFSGGLAQPLAPDVGALVGWCLMYHLKNVV</sequence>
<name>C8RZA3_9RHOB</name>
<dbReference type="OrthoDB" id="5918880at2"/>
<evidence type="ECO:0008006" key="3">
    <source>
        <dbReference type="Google" id="ProtNLM"/>
    </source>
</evidence>
<dbReference type="STRING" id="371731.Rsw2DRAFT_1131"/>
<keyword evidence="2" id="KW-1185">Reference proteome</keyword>
<evidence type="ECO:0000313" key="1">
    <source>
        <dbReference type="EMBL" id="EEW26060.1"/>
    </source>
</evidence>
<protein>
    <recommendedName>
        <fullName evidence="3">3-dehydroquinate dehydratase</fullName>
    </recommendedName>
</protein>
<accession>C8RZA3</accession>
<dbReference type="Pfam" id="PF10649">
    <property type="entry name" value="DUF2478"/>
    <property type="match status" value="1"/>
</dbReference>
<proteinExistence type="predicted"/>
<dbReference type="RefSeq" id="WP_008028936.1">
    <property type="nucleotide sequence ID" value="NZ_ACYY01000005.1"/>
</dbReference>
<dbReference type="eggNOG" id="COG1618">
    <property type="taxonomic scope" value="Bacteria"/>
</dbReference>
<dbReference type="Proteomes" id="UP000010121">
    <property type="component" value="Unassembled WGS sequence"/>
</dbReference>
<reference evidence="1 2" key="1">
    <citation type="submission" date="2009-08" db="EMBL/GenBank/DDBJ databases">
        <title>The draft genome of Rhodobacter sp. SW2.</title>
        <authorList>
            <consortium name="US DOE Joint Genome Institute (JGI-PGF)"/>
            <person name="Lucas S."/>
            <person name="Copeland A."/>
            <person name="Lapidus A."/>
            <person name="Glavina del Rio T."/>
            <person name="Tice H."/>
            <person name="Bruce D."/>
            <person name="Goodwin L."/>
            <person name="Pitluck S."/>
            <person name="Larimer F."/>
            <person name="Land M.L."/>
            <person name="Hauser L."/>
            <person name="Emerson D."/>
        </authorList>
    </citation>
    <scope>NUCLEOTIDE SEQUENCE [LARGE SCALE GENOMIC DNA]</scope>
    <source>
        <strain evidence="1 2">SW2</strain>
    </source>
</reference>